<name>A0A151WZ68_9HYME</name>
<keyword evidence="3" id="KW-1185">Reference proteome</keyword>
<keyword evidence="1" id="KW-0472">Membrane</keyword>
<sequence>MKAIGQIIAYVLLATAFTKNMFATSAANIKFSRDSNKIALHNTTKLEMISDAVAPLNPDTDGLRSILVNASESKPVQDIESRTFGNKRIQFMLMPMMYKMGVMMTMLTVIAAISAKGLLIGVILLVFKLSTFLAKLHSGWHAPWPSPQPWLSPQPVHLHVHSFPIHPHIHPQMYQSWDSSGPAYEDQQYYYKG</sequence>
<proteinExistence type="predicted"/>
<evidence type="ECO:0000313" key="2">
    <source>
        <dbReference type="EMBL" id="KYQ53057.1"/>
    </source>
</evidence>
<reference evidence="2 3" key="1">
    <citation type="submission" date="2015-09" db="EMBL/GenBank/DDBJ databases">
        <title>Trachymyrmex zeteki WGS genome.</title>
        <authorList>
            <person name="Nygaard S."/>
            <person name="Hu H."/>
            <person name="Boomsma J."/>
            <person name="Zhang G."/>
        </authorList>
    </citation>
    <scope>NUCLEOTIDE SEQUENCE [LARGE SCALE GENOMIC DNA]</scope>
    <source>
        <strain evidence="2">Tzet28-1</strain>
        <tissue evidence="2">Whole body</tissue>
    </source>
</reference>
<protein>
    <submittedName>
        <fullName evidence="2">Uncharacterized protein</fullName>
    </submittedName>
</protein>
<keyword evidence="1" id="KW-1133">Transmembrane helix</keyword>
<dbReference type="Proteomes" id="UP000075809">
    <property type="component" value="Unassembled WGS sequence"/>
</dbReference>
<organism evidence="2 3">
    <name type="scientific">Mycetomoellerius zeteki</name>
    <dbReference type="NCBI Taxonomy" id="64791"/>
    <lineage>
        <taxon>Eukaryota</taxon>
        <taxon>Metazoa</taxon>
        <taxon>Ecdysozoa</taxon>
        <taxon>Arthropoda</taxon>
        <taxon>Hexapoda</taxon>
        <taxon>Insecta</taxon>
        <taxon>Pterygota</taxon>
        <taxon>Neoptera</taxon>
        <taxon>Endopterygota</taxon>
        <taxon>Hymenoptera</taxon>
        <taxon>Apocrita</taxon>
        <taxon>Aculeata</taxon>
        <taxon>Formicoidea</taxon>
        <taxon>Formicidae</taxon>
        <taxon>Myrmicinae</taxon>
        <taxon>Mycetomoellerius</taxon>
    </lineage>
</organism>
<evidence type="ECO:0000256" key="1">
    <source>
        <dbReference type="SAM" id="Phobius"/>
    </source>
</evidence>
<dbReference type="InterPro" id="IPR012464">
    <property type="entry name" value="DUF1676"/>
</dbReference>
<feature type="transmembrane region" description="Helical" evidence="1">
    <location>
        <begin position="102"/>
        <end position="127"/>
    </location>
</feature>
<keyword evidence="1" id="KW-0812">Transmembrane</keyword>
<gene>
    <name evidence="2" type="ORF">ALC60_07785</name>
</gene>
<dbReference type="AlphaFoldDB" id="A0A151WZ68"/>
<dbReference type="Pfam" id="PF07898">
    <property type="entry name" value="DUF1676"/>
    <property type="match status" value="1"/>
</dbReference>
<dbReference type="EMBL" id="KQ982649">
    <property type="protein sequence ID" value="KYQ53057.1"/>
    <property type="molecule type" value="Genomic_DNA"/>
</dbReference>
<evidence type="ECO:0000313" key="3">
    <source>
        <dbReference type="Proteomes" id="UP000075809"/>
    </source>
</evidence>
<accession>A0A151WZ68</accession>